<dbReference type="KEGG" id="grs:C7S20_05525"/>
<organism evidence="1 2">
    <name type="scientific">Christiangramia fulva</name>
    <dbReference type="NCBI Taxonomy" id="2126553"/>
    <lineage>
        <taxon>Bacteria</taxon>
        <taxon>Pseudomonadati</taxon>
        <taxon>Bacteroidota</taxon>
        <taxon>Flavobacteriia</taxon>
        <taxon>Flavobacteriales</taxon>
        <taxon>Flavobacteriaceae</taxon>
        <taxon>Christiangramia</taxon>
    </lineage>
</organism>
<reference evidence="2" key="1">
    <citation type="submission" date="2018-03" db="EMBL/GenBank/DDBJ databases">
        <title>Gramella fulva sp. nov., isolated from a dry surface of tidal flat.</title>
        <authorList>
            <person name="Hwang S.H."/>
            <person name="Hwang W.M."/>
            <person name="Kang K."/>
            <person name="Ahn T.-Y."/>
        </authorList>
    </citation>
    <scope>NUCLEOTIDE SEQUENCE [LARGE SCALE GENOMIC DNA]</scope>
    <source>
        <strain evidence="2">SH35</strain>
    </source>
</reference>
<dbReference type="RefSeq" id="WP_107011546.1">
    <property type="nucleotide sequence ID" value="NZ_CP028136.1"/>
</dbReference>
<dbReference type="AlphaFoldDB" id="A0A2R3Z3F0"/>
<sequence>MATIKFENAEDLINFLCRKDVLGKLEIDFEPDFGTLVPHIYLKYYPELQEHLQYVFGLWTSSISPPASAFTLVIYSADDFEFETFEDEEIYVYKLYNFKEDEGFELDTNKLKPEYN</sequence>
<protein>
    <submittedName>
        <fullName evidence="1">Uncharacterized protein</fullName>
    </submittedName>
</protein>
<name>A0A2R3Z3F0_9FLAO</name>
<dbReference type="OrthoDB" id="1452971at2"/>
<dbReference type="Proteomes" id="UP000241507">
    <property type="component" value="Chromosome"/>
</dbReference>
<evidence type="ECO:0000313" key="1">
    <source>
        <dbReference type="EMBL" id="AVR44768.1"/>
    </source>
</evidence>
<gene>
    <name evidence="1" type="ORF">C7S20_05525</name>
</gene>
<evidence type="ECO:0000313" key="2">
    <source>
        <dbReference type="Proteomes" id="UP000241507"/>
    </source>
</evidence>
<proteinExistence type="predicted"/>
<accession>A0A2R3Z3F0</accession>
<keyword evidence="2" id="KW-1185">Reference proteome</keyword>
<dbReference type="EMBL" id="CP028136">
    <property type="protein sequence ID" value="AVR44768.1"/>
    <property type="molecule type" value="Genomic_DNA"/>
</dbReference>